<evidence type="ECO:0000256" key="1">
    <source>
        <dbReference type="ARBA" id="ARBA00022723"/>
    </source>
</evidence>
<dbReference type="InterPro" id="IPR001138">
    <property type="entry name" value="Zn2Cys6_DnaBD"/>
</dbReference>
<dbReference type="SMART" id="SM00906">
    <property type="entry name" value="Fungal_trans"/>
    <property type="match status" value="1"/>
</dbReference>
<dbReference type="Pfam" id="PF04082">
    <property type="entry name" value="Fungal_trans"/>
    <property type="match status" value="1"/>
</dbReference>
<feature type="region of interest" description="Disordered" evidence="3">
    <location>
        <begin position="1"/>
        <end position="48"/>
    </location>
</feature>
<gene>
    <name evidence="4" type="ORF">L203_104861</name>
</gene>
<reference evidence="4" key="2">
    <citation type="journal article" date="2022" name="Elife">
        <title>Obligate sexual reproduction of a homothallic fungus closely related to the Cryptococcus pathogenic species complex.</title>
        <authorList>
            <person name="Passer A.R."/>
            <person name="Clancey S.A."/>
            <person name="Shea T."/>
            <person name="David-Palma M."/>
            <person name="Averette A.F."/>
            <person name="Boekhout T."/>
            <person name="Porcel B.M."/>
            <person name="Nowrousian M."/>
            <person name="Cuomo C.A."/>
            <person name="Sun S."/>
            <person name="Heitman J."/>
            <person name="Coelho M.A."/>
        </authorList>
    </citation>
    <scope>NUCLEOTIDE SEQUENCE</scope>
    <source>
        <strain evidence="4">CBS 7841</strain>
    </source>
</reference>
<evidence type="ECO:0000256" key="3">
    <source>
        <dbReference type="SAM" id="MobiDB-lite"/>
    </source>
</evidence>
<dbReference type="SUPFAM" id="SSF57701">
    <property type="entry name" value="Zn2/Cys6 DNA-binding domain"/>
    <property type="match status" value="1"/>
</dbReference>
<protein>
    <submittedName>
        <fullName evidence="4">Uncharacterized protein</fullName>
    </submittedName>
</protein>
<keyword evidence="5" id="KW-1185">Reference proteome</keyword>
<dbReference type="KEGG" id="cdep:91089070"/>
<dbReference type="InterPro" id="IPR036864">
    <property type="entry name" value="Zn2-C6_fun-type_DNA-bd_sf"/>
</dbReference>
<dbReference type="Pfam" id="PF00172">
    <property type="entry name" value="Zn_clus"/>
    <property type="match status" value="1"/>
</dbReference>
<dbReference type="Gene3D" id="4.10.240.10">
    <property type="entry name" value="Zn(2)-C6 fungal-type DNA-binding domain"/>
    <property type="match status" value="1"/>
</dbReference>
<evidence type="ECO:0000256" key="2">
    <source>
        <dbReference type="ARBA" id="ARBA00023242"/>
    </source>
</evidence>
<dbReference type="GO" id="GO:0008270">
    <property type="term" value="F:zinc ion binding"/>
    <property type="evidence" value="ECO:0007669"/>
    <property type="project" value="InterPro"/>
</dbReference>
<dbReference type="RefSeq" id="XP_066070332.1">
    <property type="nucleotide sequence ID" value="XM_066214235.1"/>
</dbReference>
<evidence type="ECO:0000313" key="4">
    <source>
        <dbReference type="EMBL" id="WVN89632.1"/>
    </source>
</evidence>
<dbReference type="AlphaFoldDB" id="A0A1E3IN35"/>
<accession>A0A1E3IN35</accession>
<dbReference type="GO" id="GO:0000981">
    <property type="term" value="F:DNA-binding transcription factor activity, RNA polymerase II-specific"/>
    <property type="evidence" value="ECO:0007669"/>
    <property type="project" value="InterPro"/>
</dbReference>
<dbReference type="EMBL" id="CP143789">
    <property type="protein sequence ID" value="WVN89632.1"/>
    <property type="molecule type" value="Genomic_DNA"/>
</dbReference>
<dbReference type="CDD" id="cd12148">
    <property type="entry name" value="fungal_TF_MHR"/>
    <property type="match status" value="1"/>
</dbReference>
<dbReference type="GO" id="GO:0003677">
    <property type="term" value="F:DNA binding"/>
    <property type="evidence" value="ECO:0007669"/>
    <property type="project" value="InterPro"/>
</dbReference>
<dbReference type="OrthoDB" id="2428527at2759"/>
<dbReference type="SMART" id="SM00066">
    <property type="entry name" value="GAL4"/>
    <property type="match status" value="1"/>
</dbReference>
<dbReference type="InterPro" id="IPR007219">
    <property type="entry name" value="XnlR_reg_dom"/>
</dbReference>
<evidence type="ECO:0000313" key="5">
    <source>
        <dbReference type="Proteomes" id="UP000094043"/>
    </source>
</evidence>
<name>A0A1E3IN35_9TREE</name>
<proteinExistence type="predicted"/>
<reference evidence="4" key="3">
    <citation type="submission" date="2024-01" db="EMBL/GenBank/DDBJ databases">
        <authorList>
            <person name="Coelho M.A."/>
            <person name="David-Palma M."/>
            <person name="Shea T."/>
            <person name="Sun S."/>
            <person name="Cuomo C.A."/>
            <person name="Heitman J."/>
        </authorList>
    </citation>
    <scope>NUCLEOTIDE SEQUENCE</scope>
    <source>
        <strain evidence="4">CBS 7841</strain>
    </source>
</reference>
<dbReference type="GO" id="GO:0006351">
    <property type="term" value="P:DNA-templated transcription"/>
    <property type="evidence" value="ECO:0007669"/>
    <property type="project" value="InterPro"/>
</dbReference>
<dbReference type="CDD" id="cd00067">
    <property type="entry name" value="GAL4"/>
    <property type="match status" value="1"/>
</dbReference>
<sequence length="883" mass="98101">MEGQEPASLSPAEPKSEGPGESTIDPSIINDSNDLPEGKRRRGSFDTSKNENSRVLLACFYCRGKRVRCSGTKPRCEVCMKANVECEWPAARAKKRTKKEMEEARRAERMAPGPSQQVRTKMPVKNFYVDSNDQDLSNFGIQGHPAYPLTHPASSSHYMWPPDLATFPLDTVPNSASTSTDTAPVNVSQFPQMTRHPGATLTMGNATPGIQHQQPVTMSNRREMLPPSMHMVPSTSNGGKVPLGNGTISGGMGFLGEWSPNNNLRLASALESQSAFITGNPEEDGDLELFYYRFVGSTAIRPGINRISLKLQRRDQTASSPHHSAIQLGHDSPLVDSPLISQDLFDSTGMPHEHVWRPLFALFFKHQSQHFPNSSYNRMMERFETGTMSQFLACCMCSLGARFSPDARDPAQASAPFIAKAQELVAPLLHLPTHDALTGLLYLSWANYGLNSESGLWQFTGIANRMAIDLGVHEISEIYESPSHLARIRLLFWALFVTDRVITFGMGRPPGIPEDIIEIPLPTDVDFFPDSARDFPSSPHESVEPVPFAHLVKLMVIVGRISNVLNGRRGRALTLVQTPEPLPELLEELQLRLVTFYSNLPPSLKWSADNFKHQHVRGHSGTYLALHLWVNAVLVLIYHPELLKSPSGMETPLNKSMQRNVQLSLASSRQIVECMVFADLVDSSSYTNSGGFLSQPVFVAAMAFIHEMRSLQSTMDPTMSTPLFPSDDDTRLYPNNPHSNHTNLQDILMLSIAKQNFTTLLNAIYKMEEYWAGVSHVSALLEKRSGFQRPSEKARKKTFISLPDKGLLKRFTTDPHHPQSVGPPTDTSLRDAIARSERASSANTLTPLWLSDLMPGYTVENMSFAPADSFDLERLLATNRNDQ</sequence>
<organism evidence="4 5">
    <name type="scientific">Cryptococcus depauperatus CBS 7841</name>
    <dbReference type="NCBI Taxonomy" id="1295531"/>
    <lineage>
        <taxon>Eukaryota</taxon>
        <taxon>Fungi</taxon>
        <taxon>Dikarya</taxon>
        <taxon>Basidiomycota</taxon>
        <taxon>Agaricomycotina</taxon>
        <taxon>Tremellomycetes</taxon>
        <taxon>Tremellales</taxon>
        <taxon>Cryptococcaceae</taxon>
        <taxon>Cryptococcus</taxon>
    </lineage>
</organism>
<keyword evidence="2" id="KW-0539">Nucleus</keyword>
<dbReference type="GeneID" id="91089070"/>
<dbReference type="Proteomes" id="UP000094043">
    <property type="component" value="Chromosome 6"/>
</dbReference>
<dbReference type="VEuPathDB" id="FungiDB:L203_01931"/>
<dbReference type="PANTHER" id="PTHR47783:SF1">
    <property type="entry name" value="ZN(II)2CYS6 TRANSCRIPTION FACTOR (EUROFUNG)"/>
    <property type="match status" value="1"/>
</dbReference>
<dbReference type="PANTHER" id="PTHR47783">
    <property type="entry name" value="ZN(II)2CYS6 TRANSCRIPTION FACTOR (EUROFUNG)-RELATED"/>
    <property type="match status" value="1"/>
</dbReference>
<keyword evidence="1" id="KW-0479">Metal-binding</keyword>
<dbReference type="PROSITE" id="PS50048">
    <property type="entry name" value="ZN2_CY6_FUNGAL_2"/>
    <property type="match status" value="1"/>
</dbReference>
<reference evidence="4" key="1">
    <citation type="submission" date="2016-06" db="EMBL/GenBank/DDBJ databases">
        <authorList>
            <person name="Cuomo C."/>
            <person name="Litvintseva A."/>
            <person name="Heitman J."/>
            <person name="Chen Y."/>
            <person name="Sun S."/>
            <person name="Springer D."/>
            <person name="Dromer F."/>
            <person name="Young S."/>
            <person name="Zeng Q."/>
            <person name="Chapman S."/>
            <person name="Gujja S."/>
            <person name="Saif S."/>
            <person name="Birren B."/>
        </authorList>
    </citation>
    <scope>NUCLEOTIDE SEQUENCE</scope>
    <source>
        <strain evidence="4">CBS 7841</strain>
    </source>
</reference>
<dbReference type="PROSITE" id="PS00463">
    <property type="entry name" value="ZN2_CY6_FUNGAL_1"/>
    <property type="match status" value="1"/>
</dbReference>